<sequence>MGKYSHWRIAKKKTARPRPVRFSPGAMGSQMGTRAKGASLSLKTGNKLKRQYLNVRNKKDKDARKRAERFKRRKEENADPTLRQERLAKNKPASQDKKRVWDEGDDDSLGAIVDLAALKRRRIEEEENAALEGAAGLEEQKLDDNDDADSMLDSEEEDDDDDESREEKLRSQRARRDPSLVPSLAPSLAVSTTSTNLDLTPTSLARKFPTLFTEGPHPTPKILVTTSLRATIHREAQIITSLFPNSQYVPRSSHRYGHKYSLREICKFSTNRDFTAVILIREDQKKPTGMTVVHLPEGPTFHFTINNWIEGSKLPGHGNSQGFYPELLLNRFTTPLGLLTAQLLRRLFPYQPEIAGREVVTIHNQRDYLFVRRHRYVYRERRQTEKTVVDEEGKEIPGFSDIRVGLQEIGPRFTLKLRRVDKGIGRAGSEGDDAVQWEWKAGMEKVRTKFNL</sequence>
<evidence type="ECO:0000313" key="4">
    <source>
        <dbReference type="Proteomes" id="UP000009058"/>
    </source>
</evidence>
<dbReference type="SMART" id="SM00879">
    <property type="entry name" value="Brix"/>
    <property type="match status" value="1"/>
</dbReference>
<dbReference type="eggNOG" id="KOG2780">
    <property type="taxonomic scope" value="Eukaryota"/>
</dbReference>
<feature type="compositionally biased region" description="Acidic residues" evidence="1">
    <location>
        <begin position="144"/>
        <end position="164"/>
    </location>
</feature>
<dbReference type="Proteomes" id="UP000009058">
    <property type="component" value="Chromosome 4"/>
</dbReference>
<dbReference type="FunFam" id="3.40.50.10480:FF:000005">
    <property type="entry name" value="Similar to RNA processing factor 1"/>
    <property type="match status" value="1"/>
</dbReference>
<feature type="compositionally biased region" description="Basic and acidic residues" evidence="1">
    <location>
        <begin position="73"/>
        <end position="102"/>
    </location>
</feature>
<dbReference type="KEGG" id="mgr:MGG_06322"/>
<proteinExistence type="predicted"/>
<dbReference type="GO" id="GO:0042134">
    <property type="term" value="F:rRNA primary transcript binding"/>
    <property type="evidence" value="ECO:0007669"/>
    <property type="project" value="InterPro"/>
</dbReference>
<keyword evidence="4" id="KW-1185">Reference proteome</keyword>
<evidence type="ECO:0000259" key="2">
    <source>
        <dbReference type="PROSITE" id="PS50833"/>
    </source>
</evidence>
<feature type="compositionally biased region" description="Basic residues" evidence="1">
    <location>
        <begin position="1"/>
        <end position="19"/>
    </location>
</feature>
<dbReference type="SUPFAM" id="SSF52954">
    <property type="entry name" value="Class II aaRS ABD-related"/>
    <property type="match status" value="1"/>
</dbReference>
<dbReference type="Pfam" id="PF04427">
    <property type="entry name" value="Brix"/>
    <property type="match status" value="1"/>
</dbReference>
<dbReference type="InParanoid" id="G4N843"/>
<protein>
    <submittedName>
        <fullName evidence="3">Brix domain-containing protein</fullName>
    </submittedName>
</protein>
<dbReference type="PANTHER" id="PTHR22734:SF3">
    <property type="entry name" value="RIBOSOME PRODUCTION FACTOR 1"/>
    <property type="match status" value="1"/>
</dbReference>
<dbReference type="STRING" id="242507.G4N843"/>
<dbReference type="RefSeq" id="XP_003717263.1">
    <property type="nucleotide sequence ID" value="XM_003717215.1"/>
</dbReference>
<dbReference type="GO" id="GO:0000460">
    <property type="term" value="P:maturation of 5.8S rRNA"/>
    <property type="evidence" value="ECO:0007669"/>
    <property type="project" value="TreeGrafter"/>
</dbReference>
<feature type="domain" description="Brix" evidence="2">
    <location>
        <begin position="218"/>
        <end position="426"/>
    </location>
</feature>
<dbReference type="OrthoDB" id="264354at2759"/>
<dbReference type="OMA" id="HFSVSNW"/>
<reference key="2">
    <citation type="submission" date="2011-05" db="EMBL/GenBank/DDBJ databases">
        <title>The Genome Sequence of Magnaporthe oryzae 70-15.</title>
        <authorList>
            <consortium name="The Broad Institute Genome Sequencing Platform"/>
            <person name="Ma L.-J."/>
            <person name="Dead R."/>
            <person name="Young S.K."/>
            <person name="Zeng Q."/>
            <person name="Gargeya S."/>
            <person name="Fitzgerald M."/>
            <person name="Haas B."/>
            <person name="Abouelleil A."/>
            <person name="Alvarado L."/>
            <person name="Arachchi H.M."/>
            <person name="Berlin A."/>
            <person name="Brown A."/>
            <person name="Chapman S.B."/>
            <person name="Chen Z."/>
            <person name="Dunbar C."/>
            <person name="Freedman E."/>
            <person name="Gearin G."/>
            <person name="Gellesch M."/>
            <person name="Goldberg J."/>
            <person name="Griggs A."/>
            <person name="Gujja S."/>
            <person name="Heiman D."/>
            <person name="Howarth C."/>
            <person name="Larson L."/>
            <person name="Lui A."/>
            <person name="MacDonald P.J.P."/>
            <person name="Mehta T."/>
            <person name="Montmayeur A."/>
            <person name="Murphy C."/>
            <person name="Neiman D."/>
            <person name="Pearson M."/>
            <person name="Priest M."/>
            <person name="Roberts A."/>
            <person name="Saif S."/>
            <person name="Shea T."/>
            <person name="Shenoy N."/>
            <person name="Sisk P."/>
            <person name="Stolte C."/>
            <person name="Sykes S."/>
            <person name="Yandava C."/>
            <person name="Wortman J."/>
            <person name="Nusbaum C."/>
            <person name="Birren B."/>
        </authorList>
    </citation>
    <scope>NUCLEOTIDE SEQUENCE</scope>
    <source>
        <strain>70-15</strain>
    </source>
</reference>
<dbReference type="AlphaFoldDB" id="G4N843"/>
<dbReference type="GO" id="GO:0030687">
    <property type="term" value="C:preribosome, large subunit precursor"/>
    <property type="evidence" value="ECO:0007669"/>
    <property type="project" value="TreeGrafter"/>
</dbReference>
<evidence type="ECO:0000256" key="1">
    <source>
        <dbReference type="SAM" id="MobiDB-lite"/>
    </source>
</evidence>
<evidence type="ECO:0000313" key="3">
    <source>
        <dbReference type="EMBL" id="EHA50944.1"/>
    </source>
</evidence>
<gene>
    <name evidence="3" type="ORF">MGG_06322</name>
</gene>
<feature type="region of interest" description="Disordered" evidence="1">
    <location>
        <begin position="131"/>
        <end position="194"/>
    </location>
</feature>
<dbReference type="InterPro" id="IPR044281">
    <property type="entry name" value="IMP4/RPF1"/>
</dbReference>
<dbReference type="SMR" id="G4N843"/>
<dbReference type="PROSITE" id="PS50833">
    <property type="entry name" value="BRIX"/>
    <property type="match status" value="1"/>
</dbReference>
<reference evidence="3 4" key="1">
    <citation type="journal article" date="2005" name="Nature">
        <title>The genome sequence of the rice blast fungus Magnaporthe grisea.</title>
        <authorList>
            <person name="Dean R.A."/>
            <person name="Talbot N.J."/>
            <person name="Ebbole D.J."/>
            <person name="Farman M.L."/>
            <person name="Mitchell T.K."/>
            <person name="Orbach M.J."/>
            <person name="Thon M."/>
            <person name="Kulkarni R."/>
            <person name="Xu J.R."/>
            <person name="Pan H."/>
            <person name="Read N.D."/>
            <person name="Lee Y.H."/>
            <person name="Carbone I."/>
            <person name="Brown D."/>
            <person name="Oh Y.Y."/>
            <person name="Donofrio N."/>
            <person name="Jeong J.S."/>
            <person name="Soanes D.M."/>
            <person name="Djonovic S."/>
            <person name="Kolomiets E."/>
            <person name="Rehmeyer C."/>
            <person name="Li W."/>
            <person name="Harding M."/>
            <person name="Kim S."/>
            <person name="Lebrun M.H."/>
            <person name="Bohnert H."/>
            <person name="Coughlan S."/>
            <person name="Butler J."/>
            <person name="Calvo S."/>
            <person name="Ma L.J."/>
            <person name="Nicol R."/>
            <person name="Purcell S."/>
            <person name="Nusbaum C."/>
            <person name="Galagan J.E."/>
            <person name="Birren B.W."/>
        </authorList>
    </citation>
    <scope>NUCLEOTIDE SEQUENCE [LARGE SCALE GENOMIC DNA]</scope>
    <source>
        <strain evidence="4">70-15 / ATCC MYA-4617 / FGSC 8958</strain>
    </source>
</reference>
<feature type="compositionally biased region" description="Basic and acidic residues" evidence="1">
    <location>
        <begin position="165"/>
        <end position="178"/>
    </location>
</feature>
<dbReference type="GO" id="GO:0005730">
    <property type="term" value="C:nucleolus"/>
    <property type="evidence" value="ECO:0007669"/>
    <property type="project" value="TreeGrafter"/>
</dbReference>
<dbReference type="FunCoup" id="G4N843">
    <property type="interactions" value="891"/>
</dbReference>
<dbReference type="PANTHER" id="PTHR22734">
    <property type="entry name" value="U3 SMALL NUCLEOLAR RIBONUCLEOPROTEIN PROTEIN IMP4"/>
    <property type="match status" value="1"/>
</dbReference>
<dbReference type="VEuPathDB" id="FungiDB:MGG_06322"/>
<dbReference type="GeneID" id="2684477"/>
<name>G4N843_PYRO7</name>
<dbReference type="HOGENOM" id="CLU_040063_3_2_1"/>
<dbReference type="EMBL" id="CM001234">
    <property type="protein sequence ID" value="EHA50944.1"/>
    <property type="molecule type" value="Genomic_DNA"/>
</dbReference>
<dbReference type="GO" id="GO:0000470">
    <property type="term" value="P:maturation of LSU-rRNA"/>
    <property type="evidence" value="ECO:0007669"/>
    <property type="project" value="TreeGrafter"/>
</dbReference>
<dbReference type="Gene3D" id="3.40.50.10480">
    <property type="entry name" value="Probable brix-domain ribosomal biogenesis protein"/>
    <property type="match status" value="1"/>
</dbReference>
<feature type="region of interest" description="Disordered" evidence="1">
    <location>
        <begin position="1"/>
        <end position="105"/>
    </location>
</feature>
<accession>G4N843</accession>
<organism evidence="3 4">
    <name type="scientific">Pyricularia oryzae (strain 70-15 / ATCC MYA-4617 / FGSC 8958)</name>
    <name type="common">Rice blast fungus</name>
    <name type="synonym">Magnaporthe oryzae</name>
    <dbReference type="NCBI Taxonomy" id="242507"/>
    <lineage>
        <taxon>Eukaryota</taxon>
        <taxon>Fungi</taxon>
        <taxon>Dikarya</taxon>
        <taxon>Ascomycota</taxon>
        <taxon>Pezizomycotina</taxon>
        <taxon>Sordariomycetes</taxon>
        <taxon>Sordariomycetidae</taxon>
        <taxon>Magnaporthales</taxon>
        <taxon>Pyriculariaceae</taxon>
        <taxon>Pyricularia</taxon>
    </lineage>
</organism>
<dbReference type="InterPro" id="IPR007109">
    <property type="entry name" value="Brix"/>
</dbReference>